<dbReference type="Pfam" id="PF07645">
    <property type="entry name" value="EGF_CA"/>
    <property type="match status" value="1"/>
</dbReference>
<keyword evidence="3 15" id="KW-0245">EGF-like domain</keyword>
<dbReference type="EMBL" id="JABWDY010012080">
    <property type="protein sequence ID" value="KAF5199357.1"/>
    <property type="molecule type" value="Genomic_DNA"/>
</dbReference>
<dbReference type="GO" id="GO:0004674">
    <property type="term" value="F:protein serine/threonine kinase activity"/>
    <property type="evidence" value="ECO:0007669"/>
    <property type="project" value="UniProtKB-KW"/>
</dbReference>
<dbReference type="SUPFAM" id="SSF57184">
    <property type="entry name" value="Growth factor receptor domain"/>
    <property type="match status" value="1"/>
</dbReference>
<evidence type="ECO:0000256" key="9">
    <source>
        <dbReference type="ARBA" id="ARBA00022777"/>
    </source>
</evidence>
<dbReference type="InterPro" id="IPR000719">
    <property type="entry name" value="Prot_kinase_dom"/>
</dbReference>
<feature type="domain" description="EGF-like" evidence="20">
    <location>
        <begin position="292"/>
        <end position="326"/>
    </location>
</feature>
<evidence type="ECO:0000256" key="16">
    <source>
        <dbReference type="PROSITE-ProRule" id="PRU10141"/>
    </source>
</evidence>
<dbReference type="SUPFAM" id="SSF56112">
    <property type="entry name" value="Protein kinase-like (PK-like)"/>
    <property type="match status" value="1"/>
</dbReference>
<evidence type="ECO:0000259" key="20">
    <source>
        <dbReference type="PROSITE" id="PS50026"/>
    </source>
</evidence>
<evidence type="ECO:0000313" key="22">
    <source>
        <dbReference type="Proteomes" id="UP000554482"/>
    </source>
</evidence>
<keyword evidence="7" id="KW-0677">Repeat</keyword>
<keyword evidence="5 17" id="KW-0812">Transmembrane</keyword>
<dbReference type="GO" id="GO:0005524">
    <property type="term" value="F:ATP binding"/>
    <property type="evidence" value="ECO:0007669"/>
    <property type="project" value="UniProtKB-UniRule"/>
</dbReference>
<dbReference type="SMART" id="SM00181">
    <property type="entry name" value="EGF"/>
    <property type="match status" value="2"/>
</dbReference>
<keyword evidence="8 16" id="KW-0547">Nucleotide-binding</keyword>
<evidence type="ECO:0000256" key="6">
    <source>
        <dbReference type="ARBA" id="ARBA00022729"/>
    </source>
</evidence>
<evidence type="ECO:0000256" key="15">
    <source>
        <dbReference type="PROSITE-ProRule" id="PRU00076"/>
    </source>
</evidence>
<dbReference type="CDD" id="cd00054">
    <property type="entry name" value="EGF_CA"/>
    <property type="match status" value="1"/>
</dbReference>
<dbReference type="PROSITE" id="PS01187">
    <property type="entry name" value="EGF_CA"/>
    <property type="match status" value="1"/>
</dbReference>
<sequence length="657" mass="73413">MPTELLLFFLSWLILVLLPSPAAANRIETLPRCQAKCGNLNIPYPFGIGINCSISLWANIECNTTFHPPRPFVAGTDSIFEVIQISESQVRIKNLIASSCYSQSGDLISHVITLMNFAGTPYTFSHTKNKVTVLGCDTQSYTKGSEQFEFQTACTSICNNREDMIEGSCSGIGCCQTSIPQGLQEIYISVSSLYNYSRVWSFDHCGAAFLGEQDMYTFNSADFSNFTSLRDVPIVLNYSLENKTCHEAQKNSTTFRCKENSHCYDSVDATGYLCKCNDGYAGNAYLAQSCQDVNECEDPNKNLCEGTCTNNVGSYNCSCPDDYYGDGRKDGSGCTKRNKRIPVLQLSLGLGLGLLSLLVCGSWGFHCIKKKQLSKIKEKFFLRNGGLLLKQYISSHEGGGKSTKIFTAAELKLATNYYSRKRILGQGGYGIVYKGILPDLSIVAIKKSKIIDESQVGLFINEITILTQIQHRNVVKLFGCCLETEVPLLVYEFVSNGTLFHHLHDNSKISLSWEDRLRIAAETAGLKPICFERSLEQRNLATYFTVSMNKNHRLFEEAGIIKEDTTEEVHAVSQLAKSCLNLMGDERPSMKEVAARLESLRGFKRQSRILQSEKESLHADYEHVDLYAIPSDFRRTDSDSRLYSLEKQMLGSMNVPR</sequence>
<keyword evidence="6 18" id="KW-0732">Signal</keyword>
<keyword evidence="9 21" id="KW-0418">Kinase</keyword>
<dbReference type="PROSITE" id="PS00107">
    <property type="entry name" value="PROTEIN_KINASE_ATP"/>
    <property type="match status" value="1"/>
</dbReference>
<keyword evidence="14" id="KW-0325">Glycoprotein</keyword>
<evidence type="ECO:0000256" key="8">
    <source>
        <dbReference type="ARBA" id="ARBA00022741"/>
    </source>
</evidence>
<dbReference type="AlphaFoldDB" id="A0A7J6WQX9"/>
<keyword evidence="10 16" id="KW-0067">ATP-binding</keyword>
<feature type="chain" id="PRO_5029774960" evidence="18">
    <location>
        <begin position="25"/>
        <end position="657"/>
    </location>
</feature>
<dbReference type="InterPro" id="IPR009030">
    <property type="entry name" value="Growth_fac_rcpt_cys_sf"/>
</dbReference>
<dbReference type="InterPro" id="IPR017441">
    <property type="entry name" value="Protein_kinase_ATP_BS"/>
</dbReference>
<evidence type="ECO:0000256" key="4">
    <source>
        <dbReference type="ARBA" id="ARBA00022679"/>
    </source>
</evidence>
<dbReference type="Gene3D" id="2.90.20.10">
    <property type="entry name" value="Plasmodium vivax P25 domain"/>
    <property type="match status" value="1"/>
</dbReference>
<dbReference type="Pfam" id="PF13947">
    <property type="entry name" value="GUB_WAK_bind"/>
    <property type="match status" value="1"/>
</dbReference>
<dbReference type="SUPFAM" id="SSF57196">
    <property type="entry name" value="EGF/Laminin"/>
    <property type="match status" value="1"/>
</dbReference>
<evidence type="ECO:0000256" key="11">
    <source>
        <dbReference type="ARBA" id="ARBA00022989"/>
    </source>
</evidence>
<dbReference type="FunFam" id="3.30.200.20:FF:000043">
    <property type="entry name" value="Wall-associated receptor kinase 2"/>
    <property type="match status" value="1"/>
</dbReference>
<keyword evidence="13 15" id="KW-1015">Disulfide bond</keyword>
<evidence type="ECO:0000256" key="17">
    <source>
        <dbReference type="SAM" id="Phobius"/>
    </source>
</evidence>
<evidence type="ECO:0000256" key="1">
    <source>
        <dbReference type="ARBA" id="ARBA00004479"/>
    </source>
</evidence>
<evidence type="ECO:0000256" key="2">
    <source>
        <dbReference type="ARBA" id="ARBA00022527"/>
    </source>
</evidence>
<protein>
    <submittedName>
        <fullName evidence="21">Wall-associated receptor kinase</fullName>
    </submittedName>
</protein>
<keyword evidence="12 17" id="KW-0472">Membrane</keyword>
<evidence type="ECO:0000256" key="3">
    <source>
        <dbReference type="ARBA" id="ARBA00022536"/>
    </source>
</evidence>
<dbReference type="OrthoDB" id="4062651at2759"/>
<dbReference type="GO" id="GO:0007166">
    <property type="term" value="P:cell surface receptor signaling pathway"/>
    <property type="evidence" value="ECO:0007669"/>
    <property type="project" value="InterPro"/>
</dbReference>
<dbReference type="SMART" id="SM00179">
    <property type="entry name" value="EGF_CA"/>
    <property type="match status" value="1"/>
</dbReference>
<dbReference type="Gene3D" id="1.10.510.10">
    <property type="entry name" value="Transferase(Phosphotransferase) domain 1"/>
    <property type="match status" value="1"/>
</dbReference>
<dbReference type="PANTHER" id="PTHR27005">
    <property type="entry name" value="WALL-ASSOCIATED RECEPTOR KINASE-LIKE 21"/>
    <property type="match status" value="1"/>
</dbReference>
<proteinExistence type="predicted"/>
<comment type="caution">
    <text evidence="15">Lacks conserved residue(s) required for the propagation of feature annotation.</text>
</comment>
<evidence type="ECO:0000256" key="14">
    <source>
        <dbReference type="ARBA" id="ARBA00023180"/>
    </source>
</evidence>
<reference evidence="21 22" key="1">
    <citation type="submission" date="2020-06" db="EMBL/GenBank/DDBJ databases">
        <title>Transcriptomic and genomic resources for Thalictrum thalictroides and T. hernandezii: Facilitating candidate gene discovery in an emerging model plant lineage.</title>
        <authorList>
            <person name="Arias T."/>
            <person name="Riano-Pachon D.M."/>
            <person name="Di Stilio V.S."/>
        </authorList>
    </citation>
    <scope>NUCLEOTIDE SEQUENCE [LARGE SCALE GENOMIC DNA]</scope>
    <source>
        <strain evidence="22">cv. WT478/WT964</strain>
        <tissue evidence="21">Leaves</tissue>
    </source>
</reference>
<dbReference type="InterPro" id="IPR049883">
    <property type="entry name" value="NOTCH1_EGF-like"/>
</dbReference>
<dbReference type="InterPro" id="IPR001245">
    <property type="entry name" value="Ser-Thr/Tyr_kinase_cat_dom"/>
</dbReference>
<evidence type="ECO:0000313" key="21">
    <source>
        <dbReference type="EMBL" id="KAF5199357.1"/>
    </source>
</evidence>
<dbReference type="Pfam" id="PF08488">
    <property type="entry name" value="WAK"/>
    <property type="match status" value="1"/>
</dbReference>
<evidence type="ECO:0000256" key="7">
    <source>
        <dbReference type="ARBA" id="ARBA00022737"/>
    </source>
</evidence>
<keyword evidence="11 17" id="KW-1133">Transmembrane helix</keyword>
<dbReference type="PANTHER" id="PTHR27005:SF492">
    <property type="entry name" value="LOW QUALITY PROTEIN: WALL-ASSOCIATED RECEPTOR KINASE-LIKE 1"/>
    <property type="match status" value="1"/>
</dbReference>
<name>A0A7J6WQX9_THATH</name>
<dbReference type="PROSITE" id="PS50026">
    <property type="entry name" value="EGF_3"/>
    <property type="match status" value="2"/>
</dbReference>
<dbReference type="InterPro" id="IPR013695">
    <property type="entry name" value="WAK"/>
</dbReference>
<evidence type="ECO:0000256" key="13">
    <source>
        <dbReference type="ARBA" id="ARBA00023157"/>
    </source>
</evidence>
<evidence type="ECO:0000256" key="10">
    <source>
        <dbReference type="ARBA" id="ARBA00022840"/>
    </source>
</evidence>
<keyword evidence="2" id="KW-0723">Serine/threonine-protein kinase</keyword>
<dbReference type="Proteomes" id="UP000554482">
    <property type="component" value="Unassembled WGS sequence"/>
</dbReference>
<evidence type="ECO:0000256" key="5">
    <source>
        <dbReference type="ARBA" id="ARBA00022692"/>
    </source>
</evidence>
<dbReference type="GO" id="GO:0005509">
    <property type="term" value="F:calcium ion binding"/>
    <property type="evidence" value="ECO:0007669"/>
    <property type="project" value="InterPro"/>
</dbReference>
<dbReference type="InterPro" id="IPR000742">
    <property type="entry name" value="EGF"/>
</dbReference>
<gene>
    <name evidence="21" type="ORF">FRX31_011058</name>
</gene>
<keyword evidence="4" id="KW-0808">Transferase</keyword>
<feature type="domain" description="Protein kinase" evidence="19">
    <location>
        <begin position="418"/>
        <end position="657"/>
    </location>
</feature>
<dbReference type="FunFam" id="2.10.25.10:FF:000038">
    <property type="entry name" value="Fibrillin 2"/>
    <property type="match status" value="1"/>
</dbReference>
<dbReference type="InterPro" id="IPR001881">
    <property type="entry name" value="EGF-like_Ca-bd_dom"/>
</dbReference>
<dbReference type="InterPro" id="IPR025287">
    <property type="entry name" value="WAK_GUB"/>
</dbReference>
<keyword evidence="22" id="KW-1185">Reference proteome</keyword>
<dbReference type="InterPro" id="IPR011009">
    <property type="entry name" value="Kinase-like_dom_sf"/>
</dbReference>
<comment type="caution">
    <text evidence="21">The sequence shown here is derived from an EMBL/GenBank/DDBJ whole genome shotgun (WGS) entry which is preliminary data.</text>
</comment>
<evidence type="ECO:0000256" key="12">
    <source>
        <dbReference type="ARBA" id="ARBA00023136"/>
    </source>
</evidence>
<dbReference type="InterPro" id="IPR000152">
    <property type="entry name" value="EGF-type_Asp/Asn_hydroxyl_site"/>
</dbReference>
<feature type="signal peptide" evidence="18">
    <location>
        <begin position="1"/>
        <end position="24"/>
    </location>
</feature>
<feature type="binding site" evidence="16">
    <location>
        <position position="447"/>
    </location>
    <ligand>
        <name>ATP</name>
        <dbReference type="ChEBI" id="CHEBI:30616"/>
    </ligand>
</feature>
<dbReference type="PROSITE" id="PS50011">
    <property type="entry name" value="PROTEIN_KINASE_DOM"/>
    <property type="match status" value="1"/>
</dbReference>
<accession>A0A7J6WQX9</accession>
<dbReference type="InterPro" id="IPR045274">
    <property type="entry name" value="WAK-like"/>
</dbReference>
<keyword evidence="21" id="KW-0675">Receptor</keyword>
<dbReference type="InterPro" id="IPR018097">
    <property type="entry name" value="EGF_Ca-bd_CS"/>
</dbReference>
<dbReference type="GO" id="GO:0005886">
    <property type="term" value="C:plasma membrane"/>
    <property type="evidence" value="ECO:0007669"/>
    <property type="project" value="TreeGrafter"/>
</dbReference>
<dbReference type="PROSITE" id="PS00010">
    <property type="entry name" value="ASX_HYDROXYL"/>
    <property type="match status" value="1"/>
</dbReference>
<feature type="transmembrane region" description="Helical" evidence="17">
    <location>
        <begin position="343"/>
        <end position="365"/>
    </location>
</feature>
<evidence type="ECO:0000256" key="18">
    <source>
        <dbReference type="SAM" id="SignalP"/>
    </source>
</evidence>
<feature type="disulfide bond" evidence="15">
    <location>
        <begin position="257"/>
        <end position="274"/>
    </location>
</feature>
<dbReference type="Pfam" id="PF07714">
    <property type="entry name" value="PK_Tyr_Ser-Thr"/>
    <property type="match status" value="1"/>
</dbReference>
<comment type="subcellular location">
    <subcellularLocation>
        <location evidence="1">Membrane</location>
        <topology evidence="1">Single-pass type I membrane protein</topology>
    </subcellularLocation>
</comment>
<evidence type="ECO:0000259" key="19">
    <source>
        <dbReference type="PROSITE" id="PS50011"/>
    </source>
</evidence>
<feature type="domain" description="EGF-like" evidence="20">
    <location>
        <begin position="249"/>
        <end position="291"/>
    </location>
</feature>
<organism evidence="21 22">
    <name type="scientific">Thalictrum thalictroides</name>
    <name type="common">Rue-anemone</name>
    <name type="synonym">Anemone thalictroides</name>
    <dbReference type="NCBI Taxonomy" id="46969"/>
    <lineage>
        <taxon>Eukaryota</taxon>
        <taxon>Viridiplantae</taxon>
        <taxon>Streptophyta</taxon>
        <taxon>Embryophyta</taxon>
        <taxon>Tracheophyta</taxon>
        <taxon>Spermatophyta</taxon>
        <taxon>Magnoliopsida</taxon>
        <taxon>Ranunculales</taxon>
        <taxon>Ranunculaceae</taxon>
        <taxon>Thalictroideae</taxon>
        <taxon>Thalictrum</taxon>
    </lineage>
</organism>